<gene>
    <name evidence="2" type="ORF">UFOVP198_37</name>
</gene>
<evidence type="ECO:0000313" key="2">
    <source>
        <dbReference type="EMBL" id="CAB5216981.1"/>
    </source>
</evidence>
<name>A0A6J7WIK0_9CAUD</name>
<organism evidence="2">
    <name type="scientific">uncultured Caudovirales phage</name>
    <dbReference type="NCBI Taxonomy" id="2100421"/>
    <lineage>
        <taxon>Viruses</taxon>
        <taxon>Duplodnaviria</taxon>
        <taxon>Heunggongvirae</taxon>
        <taxon>Uroviricota</taxon>
        <taxon>Caudoviricetes</taxon>
        <taxon>Peduoviridae</taxon>
        <taxon>Maltschvirus</taxon>
        <taxon>Maltschvirus maltsch</taxon>
    </lineage>
</organism>
<accession>A0A6J7WIK0</accession>
<sequence length="68" mass="8040">MEIEQILKIYVAEAMPRIVTCRFDEQRAQIRREKLLNDLMNLYKARLPRDGEQSNHQDLCQPTSDPLP</sequence>
<feature type="region of interest" description="Disordered" evidence="1">
    <location>
        <begin position="46"/>
        <end position="68"/>
    </location>
</feature>
<dbReference type="EMBL" id="LR798247">
    <property type="protein sequence ID" value="CAB5216981.1"/>
    <property type="molecule type" value="Genomic_DNA"/>
</dbReference>
<reference evidence="2" key="1">
    <citation type="submission" date="2020-05" db="EMBL/GenBank/DDBJ databases">
        <authorList>
            <person name="Chiriac C."/>
            <person name="Salcher M."/>
            <person name="Ghai R."/>
            <person name="Kavagutti S V."/>
        </authorList>
    </citation>
    <scope>NUCLEOTIDE SEQUENCE</scope>
</reference>
<proteinExistence type="predicted"/>
<protein>
    <submittedName>
        <fullName evidence="2">Uncharacterized protein</fullName>
    </submittedName>
</protein>
<feature type="compositionally biased region" description="Polar residues" evidence="1">
    <location>
        <begin position="56"/>
        <end position="68"/>
    </location>
</feature>
<evidence type="ECO:0000256" key="1">
    <source>
        <dbReference type="SAM" id="MobiDB-lite"/>
    </source>
</evidence>